<dbReference type="AlphaFoldDB" id="A0A0A5FZ14"/>
<dbReference type="InterPro" id="IPR003501">
    <property type="entry name" value="PTS_EIIB_2/3"/>
</dbReference>
<protein>
    <submittedName>
        <fullName evidence="3">PTS ascorbate transporter subunit IIB</fullName>
    </submittedName>
</protein>
<dbReference type="SUPFAM" id="SSF52794">
    <property type="entry name" value="PTS system IIB component-like"/>
    <property type="match status" value="1"/>
</dbReference>
<evidence type="ECO:0000256" key="1">
    <source>
        <dbReference type="ARBA" id="ARBA00022679"/>
    </source>
</evidence>
<dbReference type="eggNOG" id="COG3414">
    <property type="taxonomic scope" value="Bacteria"/>
</dbReference>
<dbReference type="Proteomes" id="UP000030401">
    <property type="component" value="Unassembled WGS sequence"/>
</dbReference>
<proteinExistence type="predicted"/>
<feature type="domain" description="PTS EIIB type-2" evidence="2">
    <location>
        <begin position="4"/>
        <end position="94"/>
    </location>
</feature>
<dbReference type="EMBL" id="AVPG01000016">
    <property type="protein sequence ID" value="KGX86076.1"/>
    <property type="molecule type" value="Genomic_DNA"/>
</dbReference>
<comment type="caution">
    <text evidence="3">The sequence shown here is derived from an EMBL/GenBank/DDBJ whole genome shotgun (WGS) entry which is preliminary data.</text>
</comment>
<dbReference type="InterPro" id="IPR013011">
    <property type="entry name" value="PTS_EIIB_2"/>
</dbReference>
<evidence type="ECO:0000313" key="4">
    <source>
        <dbReference type="Proteomes" id="UP000030401"/>
    </source>
</evidence>
<name>A0A0A5FZ14_9BACI</name>
<keyword evidence="4" id="KW-1185">Reference proteome</keyword>
<dbReference type="GO" id="GO:0009401">
    <property type="term" value="P:phosphoenolpyruvate-dependent sugar phosphotransferase system"/>
    <property type="evidence" value="ECO:0007669"/>
    <property type="project" value="InterPro"/>
</dbReference>
<dbReference type="OrthoDB" id="6603449at2"/>
<keyword evidence="1" id="KW-0808">Transferase</keyword>
<dbReference type="RefSeq" id="WP_036834754.1">
    <property type="nucleotide sequence ID" value="NZ_AVPG01000016.1"/>
</dbReference>
<dbReference type="GO" id="GO:0008982">
    <property type="term" value="F:protein-N(PI)-phosphohistidine-sugar phosphotransferase activity"/>
    <property type="evidence" value="ECO:0007669"/>
    <property type="project" value="InterPro"/>
</dbReference>
<gene>
    <name evidence="3" type="ORF">N784_05810</name>
</gene>
<dbReference type="CDD" id="cd05563">
    <property type="entry name" value="PTS_IIB_ascorbate"/>
    <property type="match status" value="1"/>
</dbReference>
<dbReference type="Gene3D" id="3.40.50.2300">
    <property type="match status" value="1"/>
</dbReference>
<accession>A0A0A5FZ14</accession>
<evidence type="ECO:0000259" key="2">
    <source>
        <dbReference type="PROSITE" id="PS51099"/>
    </source>
</evidence>
<dbReference type="PROSITE" id="PS51099">
    <property type="entry name" value="PTS_EIIB_TYPE_2"/>
    <property type="match status" value="1"/>
</dbReference>
<dbReference type="Pfam" id="PF02302">
    <property type="entry name" value="PTS_IIB"/>
    <property type="match status" value="1"/>
</dbReference>
<evidence type="ECO:0000313" key="3">
    <source>
        <dbReference type="EMBL" id="KGX86076.1"/>
    </source>
</evidence>
<sequence>MSKLKIMTVCGFGLGSSMVLKMNLEGVMKDLNMEADIFTGDVGSAQSTPADYIFTSKELGEKLKESVSAPVVIINSFVNKAEIKEKAEEAIVRK</sequence>
<dbReference type="InterPro" id="IPR036095">
    <property type="entry name" value="PTS_EIIB-like_sf"/>
</dbReference>
<dbReference type="STRING" id="1385512.N784_05810"/>
<organism evidence="3 4">
    <name type="scientific">Pontibacillus litoralis JSM 072002</name>
    <dbReference type="NCBI Taxonomy" id="1385512"/>
    <lineage>
        <taxon>Bacteria</taxon>
        <taxon>Bacillati</taxon>
        <taxon>Bacillota</taxon>
        <taxon>Bacilli</taxon>
        <taxon>Bacillales</taxon>
        <taxon>Bacillaceae</taxon>
        <taxon>Pontibacillus</taxon>
    </lineage>
</organism>
<reference evidence="3 4" key="1">
    <citation type="submission" date="2013-08" db="EMBL/GenBank/DDBJ databases">
        <authorList>
            <person name="Huang J."/>
            <person name="Wang G."/>
        </authorList>
    </citation>
    <scope>NUCLEOTIDE SEQUENCE [LARGE SCALE GENOMIC DNA]</scope>
    <source>
        <strain evidence="3 4">JSM 072002</strain>
    </source>
</reference>